<dbReference type="PANTHER" id="PTHR37809:SF1">
    <property type="entry name" value="RIBOSOMAL PROTEIN S12 METHYLTHIOTRANSFERASE ACCESSORY FACTOR YCAO"/>
    <property type="match status" value="1"/>
</dbReference>
<dbReference type="Pfam" id="PF02624">
    <property type="entry name" value="YcaO"/>
    <property type="match status" value="1"/>
</dbReference>
<dbReference type="NCBIfam" id="TIGR03604">
    <property type="entry name" value="TOMM_cyclo_SagD"/>
    <property type="match status" value="1"/>
</dbReference>
<name>A0ABM7PI56_9BACT</name>
<dbReference type="Proteomes" id="UP001320148">
    <property type="component" value="Chromosome"/>
</dbReference>
<evidence type="ECO:0000256" key="1">
    <source>
        <dbReference type="SAM" id="MobiDB-lite"/>
    </source>
</evidence>
<evidence type="ECO:0000313" key="4">
    <source>
        <dbReference type="Proteomes" id="UP001320148"/>
    </source>
</evidence>
<proteinExistence type="predicted"/>
<sequence>MTFFTLDSIPRFSPRLRPLFTDKTLYLLGENERYVLSGERTLALARLIDGRRSVEEIVSALSGLMPEPVTLYTLHRLQKSGYLCQTAPRLSEEKAVLLDGLGLFPPACDHESAPPDVSVVAVSGMDASEMTSALANLGIPCEDSTSLIVAITEDLINPELYDIAEKAKALGIPWIPVQPMGLTPGFGPWFPPDSGPCLACVAHGIRSNRPVESCLARHLATEIPSAPSLRSVQAGGGIIMRMAALEVLKVIENPEAWKETSRALVSLNLNTLETRRHPVTRRPQCPACGTPSLMDKTGRRPITLDSIPRPFTGDGGYRRESPSKTVETYQHLISPVTGPVSYLTPMPGRNTGLRAVFASGYLVSPRGELPTTNLFDKGCAGKGRAPEQAKASALCEALERYSGVWQGDEATVISSKTELGDEALHLNAIQNFSNFQFENRQSLNAAISDKRRWIPEPFDVNTPIHWTPGWSLTHNERRYLPLSYTFAETPPESGSRFGTHNPNGAAAGTCLEEAILQGALELVERDATAIWWYHRLHRPAVDLQSFSEPYFGQLISDYARQGWALHVLDLTHDLSIPTCAAVAYHPESHRFSIGFGCHMDLRLAVQRALTEINQLFDPTGSRQAPWEMKNFLDTAFLFPDPTLPPTRSDPTPVLDAGDLKTDVEGLVKTMAGAGLETIVVDKTRPDIGLTVVQVIIPGLRHFWPRFGKGRLYTVPEKMGWMDHTPTEKELNPTPLFL</sequence>
<evidence type="ECO:0000313" key="3">
    <source>
        <dbReference type="EMBL" id="BCS97260.1"/>
    </source>
</evidence>
<evidence type="ECO:0000259" key="2">
    <source>
        <dbReference type="PROSITE" id="PS51664"/>
    </source>
</evidence>
<dbReference type="EMBL" id="AP024488">
    <property type="protein sequence ID" value="BCS97260.1"/>
    <property type="molecule type" value="Genomic_DNA"/>
</dbReference>
<dbReference type="Gene3D" id="3.30.160.660">
    <property type="match status" value="1"/>
</dbReference>
<gene>
    <name evidence="3" type="ORF">DSLASN_28920</name>
</gene>
<keyword evidence="4" id="KW-1185">Reference proteome</keyword>
<dbReference type="NCBIfam" id="TIGR00702">
    <property type="entry name" value="YcaO-type kinase domain"/>
    <property type="match status" value="1"/>
</dbReference>
<dbReference type="PROSITE" id="PS51664">
    <property type="entry name" value="YCAO"/>
    <property type="match status" value="1"/>
</dbReference>
<dbReference type="RefSeq" id="WP_236888688.1">
    <property type="nucleotide sequence ID" value="NZ_AP024488.1"/>
</dbReference>
<dbReference type="Gene3D" id="3.30.40.250">
    <property type="match status" value="1"/>
</dbReference>
<dbReference type="InterPro" id="IPR027624">
    <property type="entry name" value="TOMM_cyclo_SagD"/>
</dbReference>
<dbReference type="PANTHER" id="PTHR37809">
    <property type="entry name" value="RIBOSOMAL PROTEIN S12 METHYLTHIOTRANSFERASE ACCESSORY FACTOR YCAO"/>
    <property type="match status" value="1"/>
</dbReference>
<organism evidence="3 4">
    <name type="scientific">Desulfoluna limicola</name>
    <dbReference type="NCBI Taxonomy" id="2810562"/>
    <lineage>
        <taxon>Bacteria</taxon>
        <taxon>Pseudomonadati</taxon>
        <taxon>Thermodesulfobacteriota</taxon>
        <taxon>Desulfobacteria</taxon>
        <taxon>Desulfobacterales</taxon>
        <taxon>Desulfolunaceae</taxon>
        <taxon>Desulfoluna</taxon>
    </lineage>
</organism>
<reference evidence="3 4" key="1">
    <citation type="submission" date="2021-02" db="EMBL/GenBank/DDBJ databases">
        <title>Complete genome of Desulfoluna sp. strain ASN36.</title>
        <authorList>
            <person name="Takahashi A."/>
            <person name="Kojima H."/>
            <person name="Fukui M."/>
        </authorList>
    </citation>
    <scope>NUCLEOTIDE SEQUENCE [LARGE SCALE GENOMIC DNA]</scope>
    <source>
        <strain evidence="3 4">ASN36</strain>
    </source>
</reference>
<accession>A0ABM7PI56</accession>
<feature type="region of interest" description="Disordered" evidence="1">
    <location>
        <begin position="280"/>
        <end position="321"/>
    </location>
</feature>
<dbReference type="NCBIfam" id="TIGR03882">
    <property type="entry name" value="cyclo_dehyd_2"/>
    <property type="match status" value="1"/>
</dbReference>
<dbReference type="InterPro" id="IPR035985">
    <property type="entry name" value="Ubiquitin-activating_enz"/>
</dbReference>
<dbReference type="Gene3D" id="3.40.50.720">
    <property type="entry name" value="NAD(P)-binding Rossmann-like Domain"/>
    <property type="match status" value="1"/>
</dbReference>
<dbReference type="Gene3D" id="3.30.1330.230">
    <property type="match status" value="1"/>
</dbReference>
<dbReference type="Gene3D" id="3.90.930.60">
    <property type="match status" value="1"/>
</dbReference>
<dbReference type="InterPro" id="IPR003776">
    <property type="entry name" value="YcaO-like_dom"/>
</dbReference>
<dbReference type="Pfam" id="PF21084">
    <property type="entry name" value="WHD_DUF4423_like"/>
    <property type="match status" value="1"/>
</dbReference>
<feature type="domain" description="YcaO" evidence="2">
    <location>
        <begin position="381"/>
        <end position="737"/>
    </location>
</feature>
<dbReference type="InterPro" id="IPR049274">
    <property type="entry name" value="LynD/TruD_wHTH-like"/>
</dbReference>
<dbReference type="SUPFAM" id="SSF69572">
    <property type="entry name" value="Activating enzymes of the ubiquitin-like proteins"/>
    <property type="match status" value="1"/>
</dbReference>
<dbReference type="InterPro" id="IPR022291">
    <property type="entry name" value="Bacteriocin_synth_cyclodeHase"/>
</dbReference>
<protein>
    <recommendedName>
        <fullName evidence="2">YcaO domain-containing protein</fullName>
    </recommendedName>
</protein>